<feature type="signal peptide" evidence="2">
    <location>
        <begin position="1"/>
        <end position="27"/>
    </location>
</feature>
<dbReference type="PANTHER" id="PTHR42928">
    <property type="entry name" value="TRICARBOXYLATE-BINDING PROTEIN"/>
    <property type="match status" value="1"/>
</dbReference>
<gene>
    <name evidence="3" type="ORF">EV675_2650</name>
</gene>
<evidence type="ECO:0000256" key="1">
    <source>
        <dbReference type="ARBA" id="ARBA00006987"/>
    </source>
</evidence>
<proteinExistence type="inferred from homology"/>
<dbReference type="SUPFAM" id="SSF53850">
    <property type="entry name" value="Periplasmic binding protein-like II"/>
    <property type="match status" value="1"/>
</dbReference>
<keyword evidence="2" id="KW-0732">Signal</keyword>
<sequence length="326" mass="34492">MSNFSKERRAALLAGLCALSAVPSVRAAQNVWPTKPLRIIVGFPAGSAPDMQARLIADPLARILGQPVVIENKPGASGNIGADMTAKARDGHTIGVIGNGPLTSSQFLYDRLPYNPRRDLAPVGTIGLAPLVWVASAQSASPREFIQWARERQDRTTYGSIGSGSGSHLGMEVVNDALGLKARHIPYNGGPPVVNALLGSQVDMALLPGSSVLPLIRQGKLYAIGVTSAERSPSAPELLSMRELGAPLVNVEVWNAIMAPATLPPAHQEQLAAALAKVLGTEVVMQKLSEFGWQVGSAKPQELAQRIDSDTVLYGELIQRLGVKLD</sequence>
<dbReference type="EMBL" id="SGXC01000001">
    <property type="protein sequence ID" value="RZS86603.1"/>
    <property type="molecule type" value="Genomic_DNA"/>
</dbReference>
<organism evidence="3 4">
    <name type="scientific">Pigmentiphaga kullae</name>
    <dbReference type="NCBI Taxonomy" id="151784"/>
    <lineage>
        <taxon>Bacteria</taxon>
        <taxon>Pseudomonadati</taxon>
        <taxon>Pseudomonadota</taxon>
        <taxon>Betaproteobacteria</taxon>
        <taxon>Burkholderiales</taxon>
        <taxon>Alcaligenaceae</taxon>
        <taxon>Pigmentiphaga</taxon>
    </lineage>
</organism>
<keyword evidence="3" id="KW-0675">Receptor</keyword>
<comment type="similarity">
    <text evidence="1">Belongs to the UPF0065 (bug) family.</text>
</comment>
<dbReference type="OrthoDB" id="8678477at2"/>
<feature type="chain" id="PRO_5020997104" evidence="2">
    <location>
        <begin position="28"/>
        <end position="326"/>
    </location>
</feature>
<protein>
    <submittedName>
        <fullName evidence="3">Tripartite-type tricarboxylate transporter receptor subunit TctC</fullName>
    </submittedName>
</protein>
<dbReference type="CDD" id="cd07012">
    <property type="entry name" value="PBP2_Bug_TTT"/>
    <property type="match status" value="1"/>
</dbReference>
<dbReference type="PANTHER" id="PTHR42928:SF5">
    <property type="entry name" value="BLR1237 PROTEIN"/>
    <property type="match status" value="1"/>
</dbReference>
<dbReference type="Pfam" id="PF03401">
    <property type="entry name" value="TctC"/>
    <property type="match status" value="1"/>
</dbReference>
<reference evidence="3 4" key="1">
    <citation type="submission" date="2019-02" db="EMBL/GenBank/DDBJ databases">
        <title>Genomic Encyclopedia of Type Strains, Phase IV (KMG-IV): sequencing the most valuable type-strain genomes for metagenomic binning, comparative biology and taxonomic classification.</title>
        <authorList>
            <person name="Goeker M."/>
        </authorList>
    </citation>
    <scope>NUCLEOTIDE SEQUENCE [LARGE SCALE GENOMIC DNA]</scope>
    <source>
        <strain evidence="3 4">K24</strain>
    </source>
</reference>
<evidence type="ECO:0000313" key="3">
    <source>
        <dbReference type="EMBL" id="RZS86603.1"/>
    </source>
</evidence>
<dbReference type="PIRSF" id="PIRSF017082">
    <property type="entry name" value="YflP"/>
    <property type="match status" value="1"/>
</dbReference>
<dbReference type="Proteomes" id="UP000292445">
    <property type="component" value="Unassembled WGS sequence"/>
</dbReference>
<evidence type="ECO:0000256" key="2">
    <source>
        <dbReference type="SAM" id="SignalP"/>
    </source>
</evidence>
<evidence type="ECO:0000313" key="4">
    <source>
        <dbReference type="Proteomes" id="UP000292445"/>
    </source>
</evidence>
<dbReference type="AlphaFoldDB" id="A0A4Q7NN80"/>
<keyword evidence="4" id="KW-1185">Reference proteome</keyword>
<dbReference type="InterPro" id="IPR005064">
    <property type="entry name" value="BUG"/>
</dbReference>
<name>A0A4Q7NN80_9BURK</name>
<dbReference type="RefSeq" id="WP_130357680.1">
    <property type="nucleotide sequence ID" value="NZ_SGXC01000001.1"/>
</dbReference>
<accession>A0A4Q7NN80</accession>
<dbReference type="Gene3D" id="3.40.190.10">
    <property type="entry name" value="Periplasmic binding protein-like II"/>
    <property type="match status" value="1"/>
</dbReference>
<dbReference type="InterPro" id="IPR042100">
    <property type="entry name" value="Bug_dom1"/>
</dbReference>
<dbReference type="Gene3D" id="3.40.190.150">
    <property type="entry name" value="Bordetella uptake gene, domain 1"/>
    <property type="match status" value="1"/>
</dbReference>
<comment type="caution">
    <text evidence="3">The sequence shown here is derived from an EMBL/GenBank/DDBJ whole genome shotgun (WGS) entry which is preliminary data.</text>
</comment>